<feature type="domain" description="RRM" evidence="3">
    <location>
        <begin position="106"/>
        <end position="184"/>
    </location>
</feature>
<dbReference type="Pfam" id="PF00076">
    <property type="entry name" value="RRM_1"/>
    <property type="match status" value="1"/>
</dbReference>
<dbReference type="EMBL" id="AMKT01000010">
    <property type="protein sequence ID" value="OXG28762.1"/>
    <property type="molecule type" value="Genomic_DNA"/>
</dbReference>
<dbReference type="OrthoDB" id="439808at2759"/>
<evidence type="ECO:0000256" key="1">
    <source>
        <dbReference type="PROSITE-ProRule" id="PRU00176"/>
    </source>
</evidence>
<dbReference type="SMART" id="SM00360">
    <property type="entry name" value="RRM"/>
    <property type="match status" value="1"/>
</dbReference>
<evidence type="ECO:0000313" key="4">
    <source>
        <dbReference type="EMBL" id="OXG28762.1"/>
    </source>
</evidence>
<dbReference type="InterPro" id="IPR050441">
    <property type="entry name" value="RBM"/>
</dbReference>
<gene>
    <name evidence="4" type="ORF">C361_00410</name>
</gene>
<feature type="region of interest" description="Disordered" evidence="2">
    <location>
        <begin position="72"/>
        <end position="96"/>
    </location>
</feature>
<proteinExistence type="predicted"/>
<sequence length="309" mass="35662">MAFSAAYVPSSPGPGEYNPPYPGYIIYSSTACLPFPQGSSVFNWERDFEKCIYENDAKSSKRDELMTFDSYAVRSPSPSDSRSRDAIPTKSPPKSSLVFSEVKPTNILGVFGLSVRTTERDLQDEFSRHGKIEKIVIVYDQRTGRSRGFAFITMRSIEDATQCIDRLNGLTIHGRNIRVDYSATPKPHDPTPGQYLGPKRTIISDERLLSRDGRYDGCLEMDGSLHRASHCHHFNRNKDRYDIRDDQMLNRLRRLEDAYYRGRHDRRDNEYRHRRISLSPRRNTYETSPNRRGRDAAYESGCSDFSRYL</sequence>
<evidence type="ECO:0000256" key="2">
    <source>
        <dbReference type="SAM" id="MobiDB-lite"/>
    </source>
</evidence>
<dbReference type="SUPFAM" id="SSF54928">
    <property type="entry name" value="RNA-binding domain, RBD"/>
    <property type="match status" value="1"/>
</dbReference>
<evidence type="ECO:0000259" key="3">
    <source>
        <dbReference type="PROSITE" id="PS50102"/>
    </source>
</evidence>
<dbReference type="Gene3D" id="3.30.70.330">
    <property type="match status" value="1"/>
</dbReference>
<dbReference type="PROSITE" id="PS50102">
    <property type="entry name" value="RRM"/>
    <property type="match status" value="1"/>
</dbReference>
<comment type="caution">
    <text evidence="4">The sequence shown here is derived from an EMBL/GenBank/DDBJ whole genome shotgun (WGS) entry which is preliminary data.</text>
</comment>
<dbReference type="CDD" id="cd12363">
    <property type="entry name" value="RRM_TRA2"/>
    <property type="match status" value="1"/>
</dbReference>
<evidence type="ECO:0000313" key="5">
    <source>
        <dbReference type="Proteomes" id="UP000199727"/>
    </source>
</evidence>
<protein>
    <submittedName>
        <fullName evidence="4">Transformer-2 protein</fullName>
    </submittedName>
</protein>
<dbReference type="PANTHER" id="PTHR48034">
    <property type="entry name" value="TRANSFORMER-2 SEX-DETERMINING PROTEIN-RELATED"/>
    <property type="match status" value="1"/>
</dbReference>
<organism evidence="4 5">
    <name type="scientific">Cryptococcus neoformans Tu259-1</name>
    <dbReference type="NCBI Taxonomy" id="1230072"/>
    <lineage>
        <taxon>Eukaryota</taxon>
        <taxon>Fungi</taxon>
        <taxon>Dikarya</taxon>
        <taxon>Basidiomycota</taxon>
        <taxon>Agaricomycotina</taxon>
        <taxon>Tremellomycetes</taxon>
        <taxon>Tremellales</taxon>
        <taxon>Cryptococcaceae</taxon>
        <taxon>Cryptococcus</taxon>
        <taxon>Cryptococcus neoformans species complex</taxon>
    </lineage>
</organism>
<name>A0A854QH67_CRYNE</name>
<dbReference type="Proteomes" id="UP000199727">
    <property type="component" value="Unassembled WGS sequence"/>
</dbReference>
<dbReference type="InterPro" id="IPR000504">
    <property type="entry name" value="RRM_dom"/>
</dbReference>
<dbReference type="GO" id="GO:0003723">
    <property type="term" value="F:RNA binding"/>
    <property type="evidence" value="ECO:0007669"/>
    <property type="project" value="UniProtKB-UniRule"/>
</dbReference>
<dbReference type="InterPro" id="IPR035979">
    <property type="entry name" value="RBD_domain_sf"/>
</dbReference>
<keyword evidence="1" id="KW-0694">RNA-binding</keyword>
<reference evidence="4 5" key="1">
    <citation type="submission" date="2017-06" db="EMBL/GenBank/DDBJ databases">
        <title>Global population genomics of the pathogenic fungus Cryptococcus neoformans var. grubii.</title>
        <authorList>
            <person name="Cuomo C."/>
            <person name="Litvintseva A."/>
            <person name="Chen Y."/>
            <person name="Young S."/>
            <person name="Zeng Q."/>
            <person name="Chapman S."/>
            <person name="Gujja S."/>
            <person name="Saif S."/>
            <person name="Birren B."/>
        </authorList>
    </citation>
    <scope>NUCLEOTIDE SEQUENCE [LARGE SCALE GENOMIC DNA]</scope>
    <source>
        <strain evidence="4 5">Tu259-1</strain>
    </source>
</reference>
<dbReference type="AlphaFoldDB" id="A0A854QH67"/>
<dbReference type="InterPro" id="IPR012677">
    <property type="entry name" value="Nucleotide-bd_a/b_plait_sf"/>
</dbReference>
<accession>A0A854QH67</accession>